<proteinExistence type="predicted"/>
<feature type="transmembrane region" description="Helical" evidence="1">
    <location>
        <begin position="89"/>
        <end position="111"/>
    </location>
</feature>
<dbReference type="EMBL" id="CP121671">
    <property type="protein sequence ID" value="WFT73876.1"/>
    <property type="molecule type" value="Genomic_DNA"/>
</dbReference>
<feature type="transmembrane region" description="Helical" evidence="1">
    <location>
        <begin position="238"/>
        <end position="261"/>
    </location>
</feature>
<keyword evidence="1" id="KW-0472">Membrane</keyword>
<organism evidence="2 3">
    <name type="scientific">Halobacillus naozhouensis</name>
    <dbReference type="NCBI Taxonomy" id="554880"/>
    <lineage>
        <taxon>Bacteria</taxon>
        <taxon>Bacillati</taxon>
        <taxon>Bacillota</taxon>
        <taxon>Bacilli</taxon>
        <taxon>Bacillales</taxon>
        <taxon>Bacillaceae</taxon>
        <taxon>Halobacillus</taxon>
    </lineage>
</organism>
<dbReference type="Proteomes" id="UP001221597">
    <property type="component" value="Chromosome"/>
</dbReference>
<gene>
    <name evidence="2" type="ORF">P9989_16085</name>
</gene>
<name>A0ABY8IVY5_9BACI</name>
<evidence type="ECO:0000256" key="1">
    <source>
        <dbReference type="SAM" id="Phobius"/>
    </source>
</evidence>
<keyword evidence="3" id="KW-1185">Reference proteome</keyword>
<reference evidence="2 3" key="1">
    <citation type="submission" date="2023-04" db="EMBL/GenBank/DDBJ databases">
        <title>Genome sequence of Halobacillus naozhouensis KACC 21980.</title>
        <authorList>
            <person name="Kim S."/>
            <person name="Heo J."/>
            <person name="Kwon S.-W."/>
        </authorList>
    </citation>
    <scope>NUCLEOTIDE SEQUENCE [LARGE SCALE GENOMIC DNA]</scope>
    <source>
        <strain evidence="2 3">KCTC 13234</strain>
    </source>
</reference>
<evidence type="ECO:0008006" key="4">
    <source>
        <dbReference type="Google" id="ProtNLM"/>
    </source>
</evidence>
<sequence>MICSNCSHEQESGNFCRVCGVKISEESVPQPEGSSRLQEQQQAHAAVTVVQPQTDNMAKAKQLSAQFGRNALQMLKRPSTAFNLTERQFVSSLVTMAIYILAFMLSLYFLVNKLYKVTIGGFGSFMGEVNIQQSLPFFKVAAPIFLFVFLFITAATVTVFLVLKMMNINLSFPEVVAQYGGLMVPFTALNVIAILFGLSGSIGFTLVSLNISLVFTVFILPAIAVYHHGLSSQFETRNVYWSIGTSAVTMLLTYFIVQAFVLDFMERLQGLASFL</sequence>
<keyword evidence="1" id="KW-0812">Transmembrane</keyword>
<protein>
    <recommendedName>
        <fullName evidence="4">Zinc ribbon domain-containing protein</fullName>
    </recommendedName>
</protein>
<keyword evidence="1" id="KW-1133">Transmembrane helix</keyword>
<dbReference type="RefSeq" id="WP_283075883.1">
    <property type="nucleotide sequence ID" value="NZ_CP121671.1"/>
</dbReference>
<evidence type="ECO:0000313" key="3">
    <source>
        <dbReference type="Proteomes" id="UP001221597"/>
    </source>
</evidence>
<evidence type="ECO:0000313" key="2">
    <source>
        <dbReference type="EMBL" id="WFT73876.1"/>
    </source>
</evidence>
<accession>A0ABY8IVY5</accession>
<feature type="transmembrane region" description="Helical" evidence="1">
    <location>
        <begin position="140"/>
        <end position="163"/>
    </location>
</feature>
<feature type="transmembrane region" description="Helical" evidence="1">
    <location>
        <begin position="202"/>
        <end position="226"/>
    </location>
</feature>
<feature type="transmembrane region" description="Helical" evidence="1">
    <location>
        <begin position="175"/>
        <end position="196"/>
    </location>
</feature>